<protein>
    <submittedName>
        <fullName evidence="1">Late expression factor 4</fullName>
    </submittedName>
</protein>
<dbReference type="Pfam" id="PF05098">
    <property type="entry name" value="LEF-4"/>
    <property type="match status" value="1"/>
</dbReference>
<dbReference type="InterPro" id="IPR007790">
    <property type="entry name" value="LEF-4"/>
</dbReference>
<reference evidence="1" key="1">
    <citation type="journal article" date="2015" name="Genome Biol. Evol.">
        <title>The Pangenome of the Anticarsia gemmatalis Multiple Nucleopolyhedrovirus (AgMNPV).</title>
        <authorList>
            <person name="Brito A.F."/>
            <person name="Braconi C.T."/>
            <person name="Weidmann M."/>
            <person name="Dilcher M."/>
            <person name="Alves J.M."/>
            <person name="Gruber A."/>
            <person name="Zanotto P.M."/>
        </authorList>
    </citation>
    <scope>NUCLEOTIDE SEQUENCE</scope>
    <source>
        <strain evidence="1">AgMNPV-27</strain>
        <strain evidence="2">AgMNPV-29</strain>
    </source>
</reference>
<proteinExistence type="predicted"/>
<dbReference type="EMBL" id="KR815456">
    <property type="protein sequence ID" value="ALR70038.1"/>
    <property type="molecule type" value="Genomic_DNA"/>
</dbReference>
<organism evidence="1">
    <name type="scientific">Anticarsia gemmatalis multiple nucleopolyhedrovirus</name>
    <dbReference type="NCBI Taxonomy" id="268591"/>
    <lineage>
        <taxon>Viruses</taxon>
        <taxon>Viruses incertae sedis</taxon>
        <taxon>Naldaviricetes</taxon>
        <taxon>Lefavirales</taxon>
        <taxon>Baculoviridae</taxon>
        <taxon>Alphabaculovirus</taxon>
        <taxon>Alphabaculovirus angemmatalis</taxon>
    </lineage>
</organism>
<gene>
    <name evidence="1" type="ORF">AGNV_075</name>
</gene>
<dbReference type="GO" id="GO:0006355">
    <property type="term" value="P:regulation of DNA-templated transcription"/>
    <property type="evidence" value="ECO:0007669"/>
    <property type="project" value="InterPro"/>
</dbReference>
<evidence type="ECO:0000313" key="1">
    <source>
        <dbReference type="EMBL" id="ALR70038.1"/>
    </source>
</evidence>
<dbReference type="EMBL" id="KR815458">
    <property type="protein sequence ID" value="ALR70352.1"/>
    <property type="molecule type" value="Genomic_DNA"/>
</dbReference>
<sequence>MDDFVIEKEISYTINFSQDLLYLILDSYIVKKCDSPKRYVDLYDINNVRTRVADDSIVSVLKSNLRDERLVHWLPSTNALVPLVWRENRETTVPRESVERQIKSCIDTLVYKLNGIEIKFEHVYLQNNFADRYEPTTAHKIVALKNALLNTQCAHPTQNLQLGSDAILARIRLELEFADVAPPADQLNSFCELIVQMEAFADYQNIAPSLPYTTLLNKVMMRKFNREQKITYGSGDLDSAGVKKWAMKLDGVRGRGAFRRNFMIVQTDDMRLYSAKINSPFGLNNIVTFQCEVVDNKIYVTDLLQVFRYKYNNRTQYECDLHDAYLLNALTAVECLNYLHTNVNSVALPQLGELRFQQFFDPPLTHSLYTTVPIDGFIVLDEQLQYAKYKWMPTVELQYDAHADTLNSIDGPLEGRVIVADVPLTHKAVYECVFTDTVINVLKCRPDRIVPSKVC</sequence>
<evidence type="ECO:0000313" key="2">
    <source>
        <dbReference type="EMBL" id="ALR70352.1"/>
    </source>
</evidence>
<name>A0A0S3IWB7_9ABAC</name>
<accession>A0A0S3IWB7</accession>